<dbReference type="AlphaFoldDB" id="A0AB38P995"/>
<dbReference type="Proteomes" id="UP000306327">
    <property type="component" value="Unassembled WGS sequence"/>
</dbReference>
<comment type="caution">
    <text evidence="1">The sequence shown here is derived from an EMBL/GenBank/DDBJ whole genome shotgun (WGS) entry which is preliminary data.</text>
</comment>
<accession>A0AB38P995</accession>
<organism evidence="1 2">
    <name type="scientific">Enterobacter cancerogenus</name>
    <dbReference type="NCBI Taxonomy" id="69218"/>
    <lineage>
        <taxon>Bacteria</taxon>
        <taxon>Pseudomonadati</taxon>
        <taxon>Pseudomonadota</taxon>
        <taxon>Gammaproteobacteria</taxon>
        <taxon>Enterobacterales</taxon>
        <taxon>Enterobacteriaceae</taxon>
        <taxon>Enterobacter</taxon>
        <taxon>Enterobacter cloacae complex</taxon>
    </lineage>
</organism>
<dbReference type="EMBL" id="QGAL01000001">
    <property type="protein sequence ID" value="TKK22874.1"/>
    <property type="molecule type" value="Genomic_DNA"/>
</dbReference>
<proteinExistence type="predicted"/>
<name>A0AB38P995_9ENTR</name>
<gene>
    <name evidence="1" type="ORF">EcCFBP13530_01520</name>
</gene>
<reference evidence="1 2" key="1">
    <citation type="journal article" date="2019" name="Sci. Rep.">
        <title>Differences in resource use lead to coexistence of seed-transmitted microbial populations.</title>
        <authorList>
            <person name="Torres-Cortes G."/>
            <person name="Garcia B.J."/>
            <person name="Compant S."/>
            <person name="Rezki S."/>
            <person name="Jones P."/>
            <person name="Preveaux A."/>
            <person name="Briand M."/>
            <person name="Roulet A."/>
            <person name="Bouchez O."/>
            <person name="Jacobson D."/>
            <person name="Barret M."/>
        </authorList>
    </citation>
    <scope>NUCLEOTIDE SEQUENCE [LARGE SCALE GENOMIC DNA]</scope>
    <source>
        <strain evidence="1 2">CFBP13530</strain>
    </source>
</reference>
<sequence>MFTSCSEMLCISSLVKTLRHSGRVTCKKNDTNHPVITCLAEKGKSVTADGAKVIGLTLWCKCLVRPHIIAFQSC</sequence>
<protein>
    <submittedName>
        <fullName evidence="1">Uncharacterized protein</fullName>
    </submittedName>
</protein>
<evidence type="ECO:0000313" key="2">
    <source>
        <dbReference type="Proteomes" id="UP000306327"/>
    </source>
</evidence>
<evidence type="ECO:0000313" key="1">
    <source>
        <dbReference type="EMBL" id="TKK22874.1"/>
    </source>
</evidence>